<dbReference type="InterPro" id="IPR036388">
    <property type="entry name" value="WH-like_DNA-bd_sf"/>
</dbReference>
<dbReference type="RefSeq" id="XP_060279098.1">
    <property type="nucleotide sequence ID" value="XM_060432030.1"/>
</dbReference>
<dbReference type="Gene3D" id="1.10.10.10">
    <property type="entry name" value="Winged helix-like DNA-binding domain superfamily/Winged helix DNA-binding domain"/>
    <property type="match status" value="1"/>
</dbReference>
<dbReference type="Proteomes" id="UP001244011">
    <property type="component" value="Unassembled WGS sequence"/>
</dbReference>
<dbReference type="SUPFAM" id="SSF53335">
    <property type="entry name" value="S-adenosyl-L-methionine-dependent methyltransferases"/>
    <property type="match status" value="1"/>
</dbReference>
<dbReference type="GeneID" id="85315217"/>
<evidence type="ECO:0000313" key="5">
    <source>
        <dbReference type="EMBL" id="KAK1762885.1"/>
    </source>
</evidence>
<name>A0AAJ0FJ95_9PEZI</name>
<proteinExistence type="predicted"/>
<dbReference type="InterPro" id="IPR036390">
    <property type="entry name" value="WH_DNA-bd_sf"/>
</dbReference>
<dbReference type="PANTHER" id="PTHR43712:SF17">
    <property type="entry name" value="O-METHYLTRANSFERASE"/>
    <property type="match status" value="1"/>
</dbReference>
<protein>
    <submittedName>
        <fullName evidence="5">S-adenosyl-L-methionine-dependent methyltransferase</fullName>
    </submittedName>
</protein>
<dbReference type="Pfam" id="PF00891">
    <property type="entry name" value="Methyltransf_2"/>
    <property type="match status" value="1"/>
</dbReference>
<keyword evidence="2" id="KW-0808">Transferase</keyword>
<dbReference type="PANTHER" id="PTHR43712">
    <property type="entry name" value="PUTATIVE (AFU_ORTHOLOGUE AFUA_4G14580)-RELATED"/>
    <property type="match status" value="1"/>
</dbReference>
<dbReference type="InterPro" id="IPR016461">
    <property type="entry name" value="COMT-like"/>
</dbReference>
<dbReference type="InterPro" id="IPR029063">
    <property type="entry name" value="SAM-dependent_MTases_sf"/>
</dbReference>
<dbReference type="InterPro" id="IPR001077">
    <property type="entry name" value="COMT_C"/>
</dbReference>
<organism evidence="5 6">
    <name type="scientific">Phialemonium atrogriseum</name>
    <dbReference type="NCBI Taxonomy" id="1093897"/>
    <lineage>
        <taxon>Eukaryota</taxon>
        <taxon>Fungi</taxon>
        <taxon>Dikarya</taxon>
        <taxon>Ascomycota</taxon>
        <taxon>Pezizomycotina</taxon>
        <taxon>Sordariomycetes</taxon>
        <taxon>Sordariomycetidae</taxon>
        <taxon>Cephalothecales</taxon>
        <taxon>Cephalothecaceae</taxon>
        <taxon>Phialemonium</taxon>
    </lineage>
</organism>
<keyword evidence="6" id="KW-1185">Reference proteome</keyword>
<dbReference type="EMBL" id="MU839032">
    <property type="protein sequence ID" value="KAK1762885.1"/>
    <property type="molecule type" value="Genomic_DNA"/>
</dbReference>
<dbReference type="Gene3D" id="3.40.50.150">
    <property type="entry name" value="Vaccinia Virus protein VP39"/>
    <property type="match status" value="1"/>
</dbReference>
<evidence type="ECO:0000256" key="3">
    <source>
        <dbReference type="ARBA" id="ARBA00022691"/>
    </source>
</evidence>
<accession>A0AAJ0FJ95</accession>
<evidence type="ECO:0000256" key="1">
    <source>
        <dbReference type="ARBA" id="ARBA00022603"/>
    </source>
</evidence>
<sequence>MPASPFLQRDEGAPVDISIASLPCDAGSVPGLLNDISSLGSKRDLSADRNARLDLLEKARYLVRALETPRETMLKHVGAQPLAFICIALGIDVGLFDLMAKNDGSAKTVQELASQLEFDLDPLRRILRHLVAMGYIIQTDVDEFKPNNFSKALTIPLVNAGYPFYRSVCLVPMLRLDQWMKKNDYKAPSRPRDSAFTLGNQTDMTLFEYVAAKPPFGAIFNNHMGGYRLGRPSWVDPAVYPARANLIDGFVPSSPSAALLVDVGGSVGHDLELFLRAFPDAPPAGRLVLQDRPAVVAAIPADGLDGRVERMAHDFFAEQPVRGARAYYLHSVLHDWPDDRCVEIVGRIVEVMEPGYSRLVVNEHVIPPVGASWEATFADIYMMGLFGSRERTEGDWRELLEGRCGLKIRGIWNPGNGVEGVIECEVA</sequence>
<dbReference type="PROSITE" id="PS51683">
    <property type="entry name" value="SAM_OMT_II"/>
    <property type="match status" value="1"/>
</dbReference>
<dbReference type="SUPFAM" id="SSF46785">
    <property type="entry name" value="Winged helix' DNA-binding domain"/>
    <property type="match status" value="1"/>
</dbReference>
<dbReference type="AlphaFoldDB" id="A0AAJ0FJ95"/>
<reference evidence="5" key="1">
    <citation type="submission" date="2023-06" db="EMBL/GenBank/DDBJ databases">
        <title>Genome-scale phylogeny and comparative genomics of the fungal order Sordariales.</title>
        <authorList>
            <consortium name="Lawrence Berkeley National Laboratory"/>
            <person name="Hensen N."/>
            <person name="Bonometti L."/>
            <person name="Westerberg I."/>
            <person name="Brannstrom I.O."/>
            <person name="Guillou S."/>
            <person name="Cros-Aarteil S."/>
            <person name="Calhoun S."/>
            <person name="Haridas S."/>
            <person name="Kuo A."/>
            <person name="Mondo S."/>
            <person name="Pangilinan J."/>
            <person name="Riley R."/>
            <person name="Labutti K."/>
            <person name="Andreopoulos B."/>
            <person name="Lipzen A."/>
            <person name="Chen C."/>
            <person name="Yanf M."/>
            <person name="Daum C."/>
            <person name="Ng V."/>
            <person name="Clum A."/>
            <person name="Steindorff A."/>
            <person name="Ohm R."/>
            <person name="Martin F."/>
            <person name="Silar P."/>
            <person name="Natvig D."/>
            <person name="Lalanne C."/>
            <person name="Gautier V."/>
            <person name="Ament-Velasquez S.L."/>
            <person name="Kruys A."/>
            <person name="Hutchinson M.I."/>
            <person name="Powell A.J."/>
            <person name="Barry K."/>
            <person name="Miller A.N."/>
            <person name="Grigoriev I.V."/>
            <person name="Debuchy R."/>
            <person name="Gladieux P."/>
            <person name="Thoren M.H."/>
            <person name="Johannesson H."/>
        </authorList>
    </citation>
    <scope>NUCLEOTIDE SEQUENCE</scope>
    <source>
        <strain evidence="5">8032-3</strain>
    </source>
</reference>
<feature type="domain" description="O-methyltransferase C-terminal" evidence="4">
    <location>
        <begin position="259"/>
        <end position="402"/>
    </location>
</feature>
<evidence type="ECO:0000259" key="4">
    <source>
        <dbReference type="Pfam" id="PF00891"/>
    </source>
</evidence>
<keyword evidence="3" id="KW-0949">S-adenosyl-L-methionine</keyword>
<comment type="caution">
    <text evidence="5">The sequence shown here is derived from an EMBL/GenBank/DDBJ whole genome shotgun (WGS) entry which is preliminary data.</text>
</comment>
<dbReference type="GO" id="GO:0008171">
    <property type="term" value="F:O-methyltransferase activity"/>
    <property type="evidence" value="ECO:0007669"/>
    <property type="project" value="InterPro"/>
</dbReference>
<evidence type="ECO:0000256" key="2">
    <source>
        <dbReference type="ARBA" id="ARBA00022679"/>
    </source>
</evidence>
<evidence type="ECO:0000313" key="6">
    <source>
        <dbReference type="Proteomes" id="UP001244011"/>
    </source>
</evidence>
<keyword evidence="1 5" id="KW-0489">Methyltransferase</keyword>
<dbReference type="GO" id="GO:0032259">
    <property type="term" value="P:methylation"/>
    <property type="evidence" value="ECO:0007669"/>
    <property type="project" value="UniProtKB-KW"/>
</dbReference>
<gene>
    <name evidence="5" type="ORF">QBC33DRAFT_599421</name>
</gene>